<dbReference type="Proteomes" id="UP000037460">
    <property type="component" value="Unassembled WGS sequence"/>
</dbReference>
<dbReference type="InterPro" id="IPR050789">
    <property type="entry name" value="Diverse_Enzym_Activities"/>
</dbReference>
<accession>A0A0M0K880</accession>
<dbReference type="EMBL" id="JWZX01001017">
    <property type="protein sequence ID" value="KOO34994.1"/>
    <property type="molecule type" value="Genomic_DNA"/>
</dbReference>
<name>A0A0M0K880_9EUKA</name>
<proteinExistence type="predicted"/>
<evidence type="ECO:0000313" key="3">
    <source>
        <dbReference type="Proteomes" id="UP000037460"/>
    </source>
</evidence>
<keyword evidence="3" id="KW-1185">Reference proteome</keyword>
<evidence type="ECO:0000259" key="1">
    <source>
        <dbReference type="Pfam" id="PF00144"/>
    </source>
</evidence>
<dbReference type="InterPro" id="IPR012338">
    <property type="entry name" value="Beta-lactam/transpept-like"/>
</dbReference>
<dbReference type="PANTHER" id="PTHR43283">
    <property type="entry name" value="BETA-LACTAMASE-RELATED"/>
    <property type="match status" value="1"/>
</dbReference>
<comment type="caution">
    <text evidence="2">The sequence shown here is derived from an EMBL/GenBank/DDBJ whole genome shotgun (WGS) entry which is preliminary data.</text>
</comment>
<dbReference type="SUPFAM" id="SSF56601">
    <property type="entry name" value="beta-lactamase/transpeptidase-like"/>
    <property type="match status" value="1"/>
</dbReference>
<gene>
    <name evidence="2" type="ORF">Ctob_007188</name>
</gene>
<dbReference type="OrthoDB" id="428260at2759"/>
<dbReference type="Pfam" id="PF00144">
    <property type="entry name" value="Beta-lactamase"/>
    <property type="match status" value="1"/>
</dbReference>
<dbReference type="AlphaFoldDB" id="A0A0M0K880"/>
<feature type="domain" description="Beta-lactamase-related" evidence="1">
    <location>
        <begin position="60"/>
        <end position="235"/>
    </location>
</feature>
<dbReference type="PANTHER" id="PTHR43283:SF3">
    <property type="entry name" value="BETA-LACTAMASE FAMILY PROTEIN (AFU_ORTHOLOGUE AFUA_5G07500)"/>
    <property type="match status" value="1"/>
</dbReference>
<dbReference type="Gene3D" id="3.40.710.10">
    <property type="entry name" value="DD-peptidase/beta-lactamase superfamily"/>
    <property type="match status" value="1"/>
</dbReference>
<protein>
    <submittedName>
        <fullName evidence="2">Beta-lactamase</fullName>
    </submittedName>
</protein>
<sequence>MLAVQLTVAVLSADIWDPLRRGAEAWASLQFDTQFAINVGDENGRLFSWETPGFSMDTTHMKGASLSKWPSAIMISGLVANGTLHYDDLASKYLPWWSKNPKDPRSRVTLRHLLSFRSGYMSEGTAGAECMTDPNADFLHCAEKLYQNVPNECEPGQCWAYLSCHLQFAGAMAVAASGQHIQELYDKYLYKAFNMTSTTWTPYNNPQIATGITTTANDFENMLHRMLTYRVLPMAIYAQMETDYSQPPVTPSGDGWFGHYAMGHWWECLGYGTPHLYERFALPAECMDAHIQAGPGMFGYYPLLDRSGGGGSAGPVRRPYYFQVALQESQRLSGIPEYLRILAKPIADAILAGGNPDILPRDELIARGAGLLQRDLNDIASALGTCTCAKEPHKKGLPYKALTDYPPGLPADDSELTRFALARLGQGIIMRDLVAVADQMGECTCEGRPNGMNATVEA</sequence>
<evidence type="ECO:0000313" key="2">
    <source>
        <dbReference type="EMBL" id="KOO34994.1"/>
    </source>
</evidence>
<reference evidence="3" key="1">
    <citation type="journal article" date="2015" name="PLoS Genet.">
        <title>Genome Sequence and Transcriptome Analyses of Chrysochromulina tobin: Metabolic Tools for Enhanced Algal Fitness in the Prominent Order Prymnesiales (Haptophyceae).</title>
        <authorList>
            <person name="Hovde B.T."/>
            <person name="Deodato C.R."/>
            <person name="Hunsperger H.M."/>
            <person name="Ryken S.A."/>
            <person name="Yost W."/>
            <person name="Jha R.K."/>
            <person name="Patterson J."/>
            <person name="Monnat R.J. Jr."/>
            <person name="Barlow S.B."/>
            <person name="Starkenburg S.R."/>
            <person name="Cattolico R.A."/>
        </authorList>
    </citation>
    <scope>NUCLEOTIDE SEQUENCE</scope>
    <source>
        <strain evidence="3">CCMP291</strain>
    </source>
</reference>
<dbReference type="InterPro" id="IPR001466">
    <property type="entry name" value="Beta-lactam-related"/>
</dbReference>
<organism evidence="2 3">
    <name type="scientific">Chrysochromulina tobinii</name>
    <dbReference type="NCBI Taxonomy" id="1460289"/>
    <lineage>
        <taxon>Eukaryota</taxon>
        <taxon>Haptista</taxon>
        <taxon>Haptophyta</taxon>
        <taxon>Prymnesiophyceae</taxon>
        <taxon>Prymnesiales</taxon>
        <taxon>Chrysochromulinaceae</taxon>
        <taxon>Chrysochromulina</taxon>
    </lineage>
</organism>